<proteinExistence type="predicted"/>
<sequence length="58" mass="6456">MKDIIVVCEVGITTSLMAKKFNELVEENQKDISIRSKSTEEGQNYVKSEQVDAVLLGP</sequence>
<accession>A0ABW5T5V2</accession>
<reference evidence="10" key="1">
    <citation type="journal article" date="2019" name="Int. J. Syst. Evol. Microbiol.">
        <title>The Global Catalogue of Microorganisms (GCM) 10K type strain sequencing project: providing services to taxonomists for standard genome sequencing and annotation.</title>
        <authorList>
            <consortium name="The Broad Institute Genomics Platform"/>
            <consortium name="The Broad Institute Genome Sequencing Center for Infectious Disease"/>
            <person name="Wu L."/>
            <person name="Ma J."/>
        </authorList>
    </citation>
    <scope>NUCLEOTIDE SEQUENCE [LARGE SCALE GENOMIC DNA]</scope>
    <source>
        <strain evidence="10">KCTC 33792</strain>
    </source>
</reference>
<feature type="modified residue" description="Phosphocysteine; by EIIA" evidence="7">
    <location>
        <position position="8"/>
    </location>
</feature>
<dbReference type="EMBL" id="JBHUML010000003">
    <property type="protein sequence ID" value="MFD2706205.1"/>
    <property type="molecule type" value="Genomic_DNA"/>
</dbReference>
<evidence type="ECO:0000259" key="8">
    <source>
        <dbReference type="PROSITE" id="PS51100"/>
    </source>
</evidence>
<evidence type="ECO:0000256" key="5">
    <source>
        <dbReference type="ARBA" id="ARBA00022683"/>
    </source>
</evidence>
<dbReference type="InterPro" id="IPR013012">
    <property type="entry name" value="PTS_EIIB_3"/>
</dbReference>
<organism evidence="9 10">
    <name type="scientific">Salibacterium lacus</name>
    <dbReference type="NCBI Taxonomy" id="1898109"/>
    <lineage>
        <taxon>Bacteria</taxon>
        <taxon>Bacillati</taxon>
        <taxon>Bacillota</taxon>
        <taxon>Bacilli</taxon>
        <taxon>Bacillales</taxon>
        <taxon>Bacillaceae</taxon>
    </lineage>
</organism>
<dbReference type="InterPro" id="IPR003501">
    <property type="entry name" value="PTS_EIIB_2/3"/>
</dbReference>
<dbReference type="Proteomes" id="UP001597520">
    <property type="component" value="Unassembled WGS sequence"/>
</dbReference>
<dbReference type="PANTHER" id="PTHR34581:SF2">
    <property type="entry name" value="PTS SYSTEM N,N'-DIACETYLCHITOBIOSE-SPECIFIC EIIB COMPONENT"/>
    <property type="match status" value="1"/>
</dbReference>
<dbReference type="SUPFAM" id="SSF52794">
    <property type="entry name" value="PTS system IIB component-like"/>
    <property type="match status" value="1"/>
</dbReference>
<protein>
    <recommendedName>
        <fullName evidence="8">PTS EIIB type-3 domain-containing protein</fullName>
    </recommendedName>
</protein>
<dbReference type="InterPro" id="IPR051819">
    <property type="entry name" value="PTS_sugar-specific_EIIB"/>
</dbReference>
<keyword evidence="6" id="KW-0418">Kinase</keyword>
<comment type="caution">
    <text evidence="9">The sequence shown here is derived from an EMBL/GenBank/DDBJ whole genome shotgun (WGS) entry which is preliminary data.</text>
</comment>
<dbReference type="Pfam" id="PF02302">
    <property type="entry name" value="PTS_IIB"/>
    <property type="match status" value="1"/>
</dbReference>
<evidence type="ECO:0000256" key="1">
    <source>
        <dbReference type="ARBA" id="ARBA00022448"/>
    </source>
</evidence>
<dbReference type="PANTHER" id="PTHR34581">
    <property type="entry name" value="PTS SYSTEM N,N'-DIACETYLCHITOBIOSE-SPECIFIC EIIB COMPONENT"/>
    <property type="match status" value="1"/>
</dbReference>
<dbReference type="CDD" id="cd00133">
    <property type="entry name" value="PTS_IIB"/>
    <property type="match status" value="1"/>
</dbReference>
<evidence type="ECO:0000256" key="3">
    <source>
        <dbReference type="ARBA" id="ARBA00022597"/>
    </source>
</evidence>
<evidence type="ECO:0000313" key="10">
    <source>
        <dbReference type="Proteomes" id="UP001597520"/>
    </source>
</evidence>
<evidence type="ECO:0000256" key="7">
    <source>
        <dbReference type="PROSITE-ProRule" id="PRU00423"/>
    </source>
</evidence>
<keyword evidence="10" id="KW-1185">Reference proteome</keyword>
<dbReference type="InterPro" id="IPR036095">
    <property type="entry name" value="PTS_EIIB-like_sf"/>
</dbReference>
<keyword evidence="4" id="KW-0808">Transferase</keyword>
<evidence type="ECO:0000256" key="6">
    <source>
        <dbReference type="ARBA" id="ARBA00022777"/>
    </source>
</evidence>
<keyword evidence="5" id="KW-0598">Phosphotransferase system</keyword>
<evidence type="ECO:0000256" key="4">
    <source>
        <dbReference type="ARBA" id="ARBA00022679"/>
    </source>
</evidence>
<name>A0ABW5T5V2_9BACI</name>
<evidence type="ECO:0000256" key="2">
    <source>
        <dbReference type="ARBA" id="ARBA00022553"/>
    </source>
</evidence>
<keyword evidence="3" id="KW-0762">Sugar transport</keyword>
<dbReference type="RefSeq" id="WP_380713508.1">
    <property type="nucleotide sequence ID" value="NZ_JBHUML010000003.1"/>
</dbReference>
<evidence type="ECO:0000313" key="9">
    <source>
        <dbReference type="EMBL" id="MFD2706205.1"/>
    </source>
</evidence>
<keyword evidence="1" id="KW-0813">Transport</keyword>
<keyword evidence="2" id="KW-0597">Phosphoprotein</keyword>
<gene>
    <name evidence="9" type="ORF">ACFSUB_12085</name>
</gene>
<feature type="domain" description="PTS EIIB type-3" evidence="8">
    <location>
        <begin position="1"/>
        <end position="58"/>
    </location>
</feature>
<dbReference type="PROSITE" id="PS51100">
    <property type="entry name" value="PTS_EIIB_TYPE_3"/>
    <property type="match status" value="1"/>
</dbReference>
<dbReference type="Gene3D" id="3.40.50.2300">
    <property type="match status" value="1"/>
</dbReference>